<dbReference type="RefSeq" id="WP_207598539.1">
    <property type="nucleotide sequence ID" value="NZ_JAFNJU010000002.1"/>
</dbReference>
<evidence type="ECO:0000256" key="1">
    <source>
        <dbReference type="ARBA" id="ARBA00023015"/>
    </source>
</evidence>
<dbReference type="EMBL" id="JAFNJU010000002">
    <property type="protein sequence ID" value="MBO1264016.1"/>
    <property type="molecule type" value="Genomic_DNA"/>
</dbReference>
<dbReference type="InterPro" id="IPR014710">
    <property type="entry name" value="RmlC-like_jellyroll"/>
</dbReference>
<keyword evidence="1" id="KW-0805">Transcription regulation</keyword>
<dbReference type="PANTHER" id="PTHR43280:SF28">
    <property type="entry name" value="HTH-TYPE TRANSCRIPTIONAL ACTIVATOR RHAS"/>
    <property type="match status" value="1"/>
</dbReference>
<dbReference type="GO" id="GO:0043565">
    <property type="term" value="F:sequence-specific DNA binding"/>
    <property type="evidence" value="ECO:0007669"/>
    <property type="project" value="InterPro"/>
</dbReference>
<dbReference type="Gene3D" id="2.60.120.10">
    <property type="entry name" value="Jelly Rolls"/>
    <property type="match status" value="1"/>
</dbReference>
<organism evidence="5 6">
    <name type="scientific">Proteiniclasticum aestuarii</name>
    <dbReference type="NCBI Taxonomy" id="2817862"/>
    <lineage>
        <taxon>Bacteria</taxon>
        <taxon>Bacillati</taxon>
        <taxon>Bacillota</taxon>
        <taxon>Clostridia</taxon>
        <taxon>Eubacteriales</taxon>
        <taxon>Clostridiaceae</taxon>
        <taxon>Proteiniclasticum</taxon>
    </lineage>
</organism>
<dbReference type="InterPro" id="IPR037923">
    <property type="entry name" value="HTH-like"/>
</dbReference>
<dbReference type="SUPFAM" id="SSF46689">
    <property type="entry name" value="Homeodomain-like"/>
    <property type="match status" value="2"/>
</dbReference>
<dbReference type="AlphaFoldDB" id="A0A939KII7"/>
<evidence type="ECO:0000256" key="2">
    <source>
        <dbReference type="ARBA" id="ARBA00023125"/>
    </source>
</evidence>
<dbReference type="Proteomes" id="UP000664218">
    <property type="component" value="Unassembled WGS sequence"/>
</dbReference>
<dbReference type="Pfam" id="PF02311">
    <property type="entry name" value="AraC_binding"/>
    <property type="match status" value="1"/>
</dbReference>
<dbReference type="GO" id="GO:0003700">
    <property type="term" value="F:DNA-binding transcription factor activity"/>
    <property type="evidence" value="ECO:0007669"/>
    <property type="project" value="InterPro"/>
</dbReference>
<proteinExistence type="predicted"/>
<dbReference type="SUPFAM" id="SSF51215">
    <property type="entry name" value="Regulatory protein AraC"/>
    <property type="match status" value="1"/>
</dbReference>
<accession>A0A939KII7</accession>
<dbReference type="InterPro" id="IPR003313">
    <property type="entry name" value="AraC-bd"/>
</dbReference>
<dbReference type="PANTHER" id="PTHR43280">
    <property type="entry name" value="ARAC-FAMILY TRANSCRIPTIONAL REGULATOR"/>
    <property type="match status" value="1"/>
</dbReference>
<sequence length="277" mass="32350">MIDYAGIRMTEGQLIACERKEGMNDNMMKSHFHDFYEIYYLEEGGRNIIIEGSIYTIEPGMFAIKAPYIMHHSFGDKDVPFRRIVLYFRPNAILSATLQDAMKGITGTYRPAIDQKEQFQMLLDGINEEETGNSPFKQEAMQSLLNNLLVSILRQTANKEKNSNQHLVGDVMDYIHDNYFEDITLENLAKRFYVSHYYLCREFKRMTNRTIIQYISVTRISNAQRKIMETDLSITEISNLTGFSNLTNFNRVFKKYAGISPSQYRKEYREVAAQKIR</sequence>
<reference evidence="5" key="1">
    <citation type="submission" date="2021-03" db="EMBL/GenBank/DDBJ databases">
        <title>Proteiniclasticum marinus sp. nov., isolated from tidal flat sediment.</title>
        <authorList>
            <person name="Namirimu T."/>
            <person name="Yang J.-A."/>
            <person name="Yang S.-H."/>
            <person name="Kim Y.-J."/>
            <person name="Kwon K.K."/>
        </authorList>
    </citation>
    <scope>NUCLEOTIDE SEQUENCE</scope>
    <source>
        <strain evidence="5">SCR006</strain>
    </source>
</reference>
<keyword evidence="3" id="KW-0804">Transcription</keyword>
<evidence type="ECO:0000256" key="3">
    <source>
        <dbReference type="ARBA" id="ARBA00023163"/>
    </source>
</evidence>
<dbReference type="PRINTS" id="PR00032">
    <property type="entry name" value="HTHARAC"/>
</dbReference>
<dbReference type="SMART" id="SM00342">
    <property type="entry name" value="HTH_ARAC"/>
    <property type="match status" value="1"/>
</dbReference>
<protein>
    <submittedName>
        <fullName evidence="5">Helix-turn-helix transcriptional regulator</fullName>
    </submittedName>
</protein>
<dbReference type="PROSITE" id="PS00041">
    <property type="entry name" value="HTH_ARAC_FAMILY_1"/>
    <property type="match status" value="1"/>
</dbReference>
<evidence type="ECO:0000259" key="4">
    <source>
        <dbReference type="PROSITE" id="PS01124"/>
    </source>
</evidence>
<dbReference type="Gene3D" id="1.10.10.60">
    <property type="entry name" value="Homeodomain-like"/>
    <property type="match status" value="2"/>
</dbReference>
<evidence type="ECO:0000313" key="5">
    <source>
        <dbReference type="EMBL" id="MBO1264016.1"/>
    </source>
</evidence>
<dbReference type="InterPro" id="IPR018062">
    <property type="entry name" value="HTH_AraC-typ_CS"/>
</dbReference>
<dbReference type="PROSITE" id="PS01124">
    <property type="entry name" value="HTH_ARAC_FAMILY_2"/>
    <property type="match status" value="1"/>
</dbReference>
<keyword evidence="2" id="KW-0238">DNA-binding</keyword>
<feature type="domain" description="HTH araC/xylS-type" evidence="4">
    <location>
        <begin position="169"/>
        <end position="267"/>
    </location>
</feature>
<evidence type="ECO:0000313" key="6">
    <source>
        <dbReference type="Proteomes" id="UP000664218"/>
    </source>
</evidence>
<dbReference type="InterPro" id="IPR020449">
    <property type="entry name" value="Tscrpt_reg_AraC-type_HTH"/>
</dbReference>
<dbReference type="InterPro" id="IPR018060">
    <property type="entry name" value="HTH_AraC"/>
</dbReference>
<dbReference type="InterPro" id="IPR009057">
    <property type="entry name" value="Homeodomain-like_sf"/>
</dbReference>
<name>A0A939KII7_9CLOT</name>
<keyword evidence="6" id="KW-1185">Reference proteome</keyword>
<comment type="caution">
    <text evidence="5">The sequence shown here is derived from an EMBL/GenBank/DDBJ whole genome shotgun (WGS) entry which is preliminary data.</text>
</comment>
<dbReference type="Pfam" id="PF12833">
    <property type="entry name" value="HTH_18"/>
    <property type="match status" value="1"/>
</dbReference>
<gene>
    <name evidence="5" type="ORF">J3A84_03030</name>
</gene>